<evidence type="ECO:0000256" key="2">
    <source>
        <dbReference type="ARBA" id="ARBA00022723"/>
    </source>
</evidence>
<evidence type="ECO:0000256" key="3">
    <source>
        <dbReference type="ARBA" id="ARBA00022729"/>
    </source>
</evidence>
<comment type="similarity">
    <text evidence="1">Belongs to the bacterial solute-binding protein ModA family.</text>
</comment>
<dbReference type="Proteomes" id="UP000886043">
    <property type="component" value="Unassembled WGS sequence"/>
</dbReference>
<dbReference type="SUPFAM" id="SSF53850">
    <property type="entry name" value="Periplasmic binding protein-like II"/>
    <property type="match status" value="1"/>
</dbReference>
<dbReference type="GO" id="GO:0046872">
    <property type="term" value="F:metal ion binding"/>
    <property type="evidence" value="ECO:0007669"/>
    <property type="project" value="UniProtKB-KW"/>
</dbReference>
<evidence type="ECO:0000256" key="1">
    <source>
        <dbReference type="ARBA" id="ARBA00009175"/>
    </source>
</evidence>
<keyword evidence="2 4" id="KW-0479">Metal-binding</keyword>
<keyword evidence="4" id="KW-0500">Molybdenum</keyword>
<keyword evidence="3" id="KW-0732">Signal</keyword>
<evidence type="ECO:0000256" key="4">
    <source>
        <dbReference type="PIRSR" id="PIRSR004846-1"/>
    </source>
</evidence>
<dbReference type="CDD" id="cd13517">
    <property type="entry name" value="PBP2_ModA3_like"/>
    <property type="match status" value="1"/>
</dbReference>
<dbReference type="InterPro" id="IPR050682">
    <property type="entry name" value="ModA/WtpA"/>
</dbReference>
<dbReference type="PANTHER" id="PTHR30632:SF0">
    <property type="entry name" value="SULFATE-BINDING PROTEIN"/>
    <property type="match status" value="1"/>
</dbReference>
<dbReference type="Pfam" id="PF13531">
    <property type="entry name" value="SBP_bac_11"/>
    <property type="match status" value="1"/>
</dbReference>
<reference evidence="5" key="1">
    <citation type="journal article" date="2020" name="mSystems">
        <title>Genome- and Community-Level Interaction Insights into Carbon Utilization and Element Cycling Functions of Hydrothermarchaeota in Hydrothermal Sediment.</title>
        <authorList>
            <person name="Zhou Z."/>
            <person name="Liu Y."/>
            <person name="Xu W."/>
            <person name="Pan J."/>
            <person name="Luo Z.H."/>
            <person name="Li M."/>
        </authorList>
    </citation>
    <scope>NUCLEOTIDE SEQUENCE [LARGE SCALE GENOMIC DNA]</scope>
    <source>
        <strain evidence="5">HyVt-483</strain>
    </source>
</reference>
<feature type="binding site" evidence="4">
    <location>
        <position position="59"/>
    </location>
    <ligand>
        <name>molybdate</name>
        <dbReference type="ChEBI" id="CHEBI:36264"/>
    </ligand>
</feature>
<gene>
    <name evidence="5" type="primary">modA</name>
    <name evidence="5" type="ORF">ENJ40_10200</name>
</gene>
<dbReference type="Gene3D" id="3.40.190.10">
    <property type="entry name" value="Periplasmic binding protein-like II"/>
    <property type="match status" value="2"/>
</dbReference>
<dbReference type="GO" id="GO:0015689">
    <property type="term" value="P:molybdate ion transport"/>
    <property type="evidence" value="ECO:0007669"/>
    <property type="project" value="InterPro"/>
</dbReference>
<comment type="caution">
    <text evidence="5">The sequence shown here is derived from an EMBL/GenBank/DDBJ whole genome shotgun (WGS) entry which is preliminary data.</text>
</comment>
<evidence type="ECO:0000313" key="5">
    <source>
        <dbReference type="EMBL" id="HFC98802.1"/>
    </source>
</evidence>
<dbReference type="NCBIfam" id="TIGR01256">
    <property type="entry name" value="modA"/>
    <property type="match status" value="1"/>
</dbReference>
<proteinExistence type="inferred from homology"/>
<dbReference type="AlphaFoldDB" id="A0A7C3GU84"/>
<accession>A0A7C3GU84</accession>
<dbReference type="PANTHER" id="PTHR30632">
    <property type="entry name" value="MOLYBDATE-BINDING PERIPLASMIC PROTEIN"/>
    <property type="match status" value="1"/>
</dbReference>
<name>A0A7C3GU84_9BACT</name>
<protein>
    <submittedName>
        <fullName evidence="5">Molybdate ABC transporter substrate-binding protein</fullName>
    </submittedName>
</protein>
<dbReference type="PIRSF" id="PIRSF004846">
    <property type="entry name" value="ModA"/>
    <property type="match status" value="1"/>
</dbReference>
<sequence length="284" mass="31452">MPRILGMLLLFWVGFISVSRAGERLLIFAGAASRPPTEEAARAFERKTGVRVDLVFGGSGYVLSQMILSRKGDLYFPGSSDYMELAKKKKAVFPETERIVAYLVPAIIVKKGNPKGIRSLHDLLRPGVRVAIANPEGVCVGVYAVEILERALSPAEKAAFRQKLTNYTGSCAQTAAAVSLGAVDAVIGWRIFAYWDPEHLEAVPLRPEEVVRVGYIPIAVSRFTRNRPLAEAFIRFITSPEGKDIFRRYHYFMTPEEAFSFIGARKPVGGTYKVPAEWLGGRTR</sequence>
<dbReference type="EMBL" id="DRMH01000140">
    <property type="protein sequence ID" value="HFC98802.1"/>
    <property type="molecule type" value="Genomic_DNA"/>
</dbReference>
<organism evidence="5">
    <name type="scientific">Thermosulfurimonas dismutans</name>
    <dbReference type="NCBI Taxonomy" id="999894"/>
    <lineage>
        <taxon>Bacteria</taxon>
        <taxon>Pseudomonadati</taxon>
        <taxon>Thermodesulfobacteriota</taxon>
        <taxon>Thermodesulfobacteria</taxon>
        <taxon>Thermodesulfobacteriales</taxon>
        <taxon>Thermodesulfobacteriaceae</taxon>
        <taxon>Thermosulfurimonas</taxon>
    </lineage>
</organism>
<dbReference type="GO" id="GO:0030973">
    <property type="term" value="F:molybdate ion binding"/>
    <property type="evidence" value="ECO:0007669"/>
    <property type="project" value="TreeGrafter"/>
</dbReference>
<dbReference type="InterPro" id="IPR005950">
    <property type="entry name" value="ModA"/>
</dbReference>